<proteinExistence type="predicted"/>
<dbReference type="Gene3D" id="3.40.50.1820">
    <property type="entry name" value="alpha/beta hydrolase"/>
    <property type="match status" value="1"/>
</dbReference>
<keyword evidence="2" id="KW-0378">Hydrolase</keyword>
<dbReference type="Proteomes" id="UP001139011">
    <property type="component" value="Unassembled WGS sequence"/>
</dbReference>
<sequence length="255" mass="28533">MITIEYSITLEINGLTLRGMAHKPESDGSSKSPVAILFHGITGSKIDDHFLLVRYARELAKQGIGCVRFDFSGSGESDGSFSEMTFSGEVHEGIEIVNFVKKLDWVDSTKVMLVGHSMGGAVAAQVAKEIPNDIHKVCLWAPAGNMNKLAASYFEKYPKLPNGNVDLNGLELGRGFYEDLKNRNLYHEITSYTNPVMIIHGTEDEAVPHEYGQRYYDTYVNNDRGIHLMEGVDHVFGRLSWIDELFDHSIQFLNN</sequence>
<gene>
    <name evidence="2" type="ORF">LCY76_02475</name>
</gene>
<dbReference type="Pfam" id="PF12146">
    <property type="entry name" value="Hydrolase_4"/>
    <property type="match status" value="1"/>
</dbReference>
<dbReference type="PANTHER" id="PTHR43265">
    <property type="entry name" value="ESTERASE ESTD"/>
    <property type="match status" value="1"/>
</dbReference>
<accession>A0A9X2BC89</accession>
<dbReference type="RefSeq" id="WP_248251312.1">
    <property type="nucleotide sequence ID" value="NZ_JAIWJX010000002.1"/>
</dbReference>
<evidence type="ECO:0000259" key="1">
    <source>
        <dbReference type="Pfam" id="PF12146"/>
    </source>
</evidence>
<dbReference type="InterPro" id="IPR053145">
    <property type="entry name" value="AB_hydrolase_Est10"/>
</dbReference>
<dbReference type="PANTHER" id="PTHR43265:SF1">
    <property type="entry name" value="ESTERASE ESTD"/>
    <property type="match status" value="1"/>
</dbReference>
<organism evidence="2 3">
    <name type="scientific">Fictibacillus marinisediminis</name>
    <dbReference type="NCBI Taxonomy" id="2878389"/>
    <lineage>
        <taxon>Bacteria</taxon>
        <taxon>Bacillati</taxon>
        <taxon>Bacillota</taxon>
        <taxon>Bacilli</taxon>
        <taxon>Bacillales</taxon>
        <taxon>Fictibacillaceae</taxon>
        <taxon>Fictibacillus</taxon>
    </lineage>
</organism>
<dbReference type="InterPro" id="IPR022742">
    <property type="entry name" value="Hydrolase_4"/>
</dbReference>
<dbReference type="GO" id="GO:0052689">
    <property type="term" value="F:carboxylic ester hydrolase activity"/>
    <property type="evidence" value="ECO:0007669"/>
    <property type="project" value="TreeGrafter"/>
</dbReference>
<reference evidence="2" key="1">
    <citation type="submission" date="2021-09" db="EMBL/GenBank/DDBJ databases">
        <title>Genome analysis of Fictibacillus sp. KIGAM418 isolated from marine sediment.</title>
        <authorList>
            <person name="Seo M.-J."/>
            <person name="Cho E.-S."/>
            <person name="Hwang C.Y."/>
        </authorList>
    </citation>
    <scope>NUCLEOTIDE SEQUENCE</scope>
    <source>
        <strain evidence="2">KIGAM418</strain>
    </source>
</reference>
<keyword evidence="3" id="KW-1185">Reference proteome</keyword>
<protein>
    <submittedName>
        <fullName evidence="2">Alpha/beta hydrolase</fullName>
    </submittedName>
</protein>
<evidence type="ECO:0000313" key="2">
    <source>
        <dbReference type="EMBL" id="MCK6255490.1"/>
    </source>
</evidence>
<dbReference type="EMBL" id="JAIWJX010000002">
    <property type="protein sequence ID" value="MCK6255490.1"/>
    <property type="molecule type" value="Genomic_DNA"/>
</dbReference>
<dbReference type="InterPro" id="IPR029058">
    <property type="entry name" value="AB_hydrolase_fold"/>
</dbReference>
<evidence type="ECO:0000313" key="3">
    <source>
        <dbReference type="Proteomes" id="UP001139011"/>
    </source>
</evidence>
<name>A0A9X2BC89_9BACL</name>
<dbReference type="AlphaFoldDB" id="A0A9X2BC89"/>
<comment type="caution">
    <text evidence="2">The sequence shown here is derived from an EMBL/GenBank/DDBJ whole genome shotgun (WGS) entry which is preliminary data.</text>
</comment>
<dbReference type="SUPFAM" id="SSF53474">
    <property type="entry name" value="alpha/beta-Hydrolases"/>
    <property type="match status" value="1"/>
</dbReference>
<feature type="domain" description="Serine aminopeptidase S33" evidence="1">
    <location>
        <begin position="54"/>
        <end position="149"/>
    </location>
</feature>